<feature type="non-terminal residue" evidence="1">
    <location>
        <position position="1"/>
    </location>
</feature>
<organism evidence="1 2">
    <name type="scientific">Iphiclides podalirius</name>
    <name type="common">scarce swallowtail</name>
    <dbReference type="NCBI Taxonomy" id="110791"/>
    <lineage>
        <taxon>Eukaryota</taxon>
        <taxon>Metazoa</taxon>
        <taxon>Ecdysozoa</taxon>
        <taxon>Arthropoda</taxon>
        <taxon>Hexapoda</taxon>
        <taxon>Insecta</taxon>
        <taxon>Pterygota</taxon>
        <taxon>Neoptera</taxon>
        <taxon>Endopterygota</taxon>
        <taxon>Lepidoptera</taxon>
        <taxon>Glossata</taxon>
        <taxon>Ditrysia</taxon>
        <taxon>Papilionoidea</taxon>
        <taxon>Papilionidae</taxon>
        <taxon>Papilioninae</taxon>
        <taxon>Iphiclides</taxon>
    </lineage>
</organism>
<name>A0ABN8HQP4_9NEOP</name>
<keyword evidence="2" id="KW-1185">Reference proteome</keyword>
<evidence type="ECO:0000313" key="2">
    <source>
        <dbReference type="Proteomes" id="UP000837857"/>
    </source>
</evidence>
<reference evidence="1" key="1">
    <citation type="submission" date="2022-03" db="EMBL/GenBank/DDBJ databases">
        <authorList>
            <person name="Martin H S."/>
        </authorList>
    </citation>
    <scope>NUCLEOTIDE SEQUENCE</scope>
</reference>
<proteinExistence type="predicted"/>
<dbReference type="EMBL" id="OW152813">
    <property type="protein sequence ID" value="CAH2035392.1"/>
    <property type="molecule type" value="Genomic_DNA"/>
</dbReference>
<gene>
    <name evidence="1" type="ORF">IPOD504_LOCUS533</name>
</gene>
<evidence type="ECO:0000313" key="1">
    <source>
        <dbReference type="EMBL" id="CAH2035392.1"/>
    </source>
</evidence>
<accession>A0ABN8HQP4</accession>
<dbReference type="Proteomes" id="UP000837857">
    <property type="component" value="Chromosome 1"/>
</dbReference>
<protein>
    <submittedName>
        <fullName evidence="1">Uncharacterized protein</fullName>
    </submittedName>
</protein>
<sequence>MIIASDKLVKENHARNDQTRVRGGPADFGVGCSALGPSGDETRAPAPRLIQRARIRHNSHPFPLPTRSYQWHDVLAPPRPIFVSSKTSNFSHVSIGLIFYANHDDCKLRAIHSSPARETPNVERKGTENVEETSSQSSCYTVSSSATVCARPPKWCEECRTGGGGSLARSGLCLGGGITEDAPRAWATEISTGPPVRRARVSARTPAVTRRVHAHTRAHTSRMAFRTKHPCTHPHRQTLVRKGYATPLQLIIRTRVAIAPKASSSKRRCVRCR</sequence>